<evidence type="ECO:0000313" key="2">
    <source>
        <dbReference type="Proteomes" id="UP000361468"/>
    </source>
</evidence>
<protein>
    <submittedName>
        <fullName evidence="1">Membrane protein</fullName>
    </submittedName>
</protein>
<comment type="caution">
    <text evidence="1">The sequence shown here is derived from an EMBL/GenBank/DDBJ whole genome shotgun (WGS) entry which is preliminary data.</text>
</comment>
<proteinExistence type="predicted"/>
<dbReference type="EMBL" id="CABPSO010000001">
    <property type="protein sequence ID" value="VVE59910.1"/>
    <property type="molecule type" value="Genomic_DNA"/>
</dbReference>
<name>A0ABY6WDH8_9BURK</name>
<dbReference type="Proteomes" id="UP000361468">
    <property type="component" value="Unassembled WGS sequence"/>
</dbReference>
<keyword evidence="2" id="KW-1185">Reference proteome</keyword>
<reference evidence="1 2" key="1">
    <citation type="submission" date="2019-08" db="EMBL/GenBank/DDBJ databases">
        <authorList>
            <person name="Peeters C."/>
        </authorList>
    </citation>
    <scope>NUCLEOTIDE SEQUENCE [LARGE SCALE GENOMIC DNA]</scope>
    <source>
        <strain evidence="1 2">LMG 31119</strain>
    </source>
</reference>
<dbReference type="Pfam" id="PF11227">
    <property type="entry name" value="DUF3025"/>
    <property type="match status" value="1"/>
</dbReference>
<sequence>MNVPAAYFAWAPGARRAWLDTRIAPVLADVPLSTRDFAPLPVLGIPGWWPENEAPDFYRDTVVFRPGRRQKASA</sequence>
<dbReference type="InterPro" id="IPR021390">
    <property type="entry name" value="DUF3025"/>
</dbReference>
<accession>A0ABY6WDH8</accession>
<gene>
    <name evidence="1" type="ORF">PPN31119_00065</name>
</gene>
<organism evidence="1 2">
    <name type="scientific">Pandoraea pnomenusa</name>
    <dbReference type="NCBI Taxonomy" id="93220"/>
    <lineage>
        <taxon>Bacteria</taxon>
        <taxon>Pseudomonadati</taxon>
        <taxon>Pseudomonadota</taxon>
        <taxon>Betaproteobacteria</taxon>
        <taxon>Burkholderiales</taxon>
        <taxon>Burkholderiaceae</taxon>
        <taxon>Pandoraea</taxon>
    </lineage>
</organism>
<evidence type="ECO:0000313" key="1">
    <source>
        <dbReference type="EMBL" id="VVE59910.1"/>
    </source>
</evidence>